<keyword evidence="4" id="KW-1185">Reference proteome</keyword>
<keyword evidence="1" id="KW-0175">Coiled coil</keyword>
<proteinExistence type="predicted"/>
<evidence type="ECO:0000256" key="2">
    <source>
        <dbReference type="SAM" id="MobiDB-lite"/>
    </source>
</evidence>
<feature type="coiled-coil region" evidence="1">
    <location>
        <begin position="202"/>
        <end position="233"/>
    </location>
</feature>
<dbReference type="InterPro" id="IPR025259">
    <property type="entry name" value="CCDC34/181"/>
</dbReference>
<dbReference type="PANTHER" id="PTHR23247:SF2">
    <property type="entry name" value="COILED-COIL DOMAIN-CONTAINING PROTEIN 34"/>
    <property type="match status" value="1"/>
</dbReference>
<evidence type="ECO:0000256" key="1">
    <source>
        <dbReference type="SAM" id="Coils"/>
    </source>
</evidence>
<dbReference type="Proteomes" id="UP000504633">
    <property type="component" value="Unplaced"/>
</dbReference>
<sequence length="356" mass="40726">MAFVGRMNSRGNLVMDSDTQTDTRHTKCSRTYIKSYDSEPRGLVSRPSLSTARYVGHSASSYELNSADDTEMSTLRYSSPRSFETETVTLTPKSRIGDSSLSGDSGGDAGTDEQAFLMQDNAENQPQERGSTTSMCSWEEEEIVSSYVSGDQLTYSCSIPLLDLSSNTGSLQYDPQMQLDQLKIVRRSDEAYNNWLSGKKRLGLYKRQAMQEERELKRQQDELRKQLNEKRVQEWCQRKASQYANKRKSNPATSQVQVAQVAHVAQVAQRRLQNWELQKVEQAERQRQRQQREALRKQRELQQRKQQAAAAWQQWIKGAAHRPKPVPLNQGLNTLRGTVSNIYVNPNSWVHVNEKN</sequence>
<dbReference type="AlphaFoldDB" id="A0A6J1MDF1"/>
<evidence type="ECO:0000313" key="5">
    <source>
        <dbReference type="RefSeq" id="XP_023175016.1"/>
    </source>
</evidence>
<name>A0A6J1MDF1_DROHY</name>
<feature type="coiled-coil region" evidence="1">
    <location>
        <begin position="265"/>
        <end position="311"/>
    </location>
</feature>
<feature type="region of interest" description="Disordered" evidence="2">
    <location>
        <begin position="66"/>
        <end position="112"/>
    </location>
</feature>
<dbReference type="GeneID" id="111602255"/>
<feature type="compositionally biased region" description="Polar residues" evidence="2">
    <location>
        <begin position="72"/>
        <end position="92"/>
    </location>
</feature>
<evidence type="ECO:0000259" key="3">
    <source>
        <dbReference type="Pfam" id="PF13904"/>
    </source>
</evidence>
<dbReference type="Pfam" id="PF13904">
    <property type="entry name" value="CCDC34"/>
    <property type="match status" value="1"/>
</dbReference>
<protein>
    <submittedName>
        <fullName evidence="5">Coiled-coil domain-containing protein 34</fullName>
    </submittedName>
</protein>
<accession>A0A6J1MDF1</accession>
<evidence type="ECO:0000313" key="4">
    <source>
        <dbReference type="Proteomes" id="UP000504633"/>
    </source>
</evidence>
<dbReference type="PANTHER" id="PTHR23247">
    <property type="entry name" value="NY-REN-41 ANTIGEN L15 -RELATED"/>
    <property type="match status" value="1"/>
</dbReference>
<dbReference type="InterPro" id="IPR045323">
    <property type="entry name" value="CCDC34"/>
</dbReference>
<organism evidence="4 5">
    <name type="scientific">Drosophila hydei</name>
    <name type="common">Fruit fly</name>
    <dbReference type="NCBI Taxonomy" id="7224"/>
    <lineage>
        <taxon>Eukaryota</taxon>
        <taxon>Metazoa</taxon>
        <taxon>Ecdysozoa</taxon>
        <taxon>Arthropoda</taxon>
        <taxon>Hexapoda</taxon>
        <taxon>Insecta</taxon>
        <taxon>Pterygota</taxon>
        <taxon>Neoptera</taxon>
        <taxon>Endopterygota</taxon>
        <taxon>Diptera</taxon>
        <taxon>Brachycera</taxon>
        <taxon>Muscomorpha</taxon>
        <taxon>Ephydroidea</taxon>
        <taxon>Drosophilidae</taxon>
        <taxon>Drosophila</taxon>
    </lineage>
</organism>
<gene>
    <name evidence="5" type="primary">LOC111602255</name>
</gene>
<dbReference type="OMA" id="MCSWEEE"/>
<reference evidence="5" key="1">
    <citation type="submission" date="2025-08" db="UniProtKB">
        <authorList>
            <consortium name="RefSeq"/>
        </authorList>
    </citation>
    <scope>IDENTIFICATION</scope>
    <source>
        <strain evidence="5">15085-1641.00</strain>
        <tissue evidence="5">Whole body</tissue>
    </source>
</reference>
<dbReference type="KEGG" id="dhe:111602255"/>
<dbReference type="OrthoDB" id="6591885at2759"/>
<feature type="domain" description="Coiled-coil" evidence="3">
    <location>
        <begin position="189"/>
        <end position="349"/>
    </location>
</feature>
<feature type="region of interest" description="Disordered" evidence="2">
    <location>
        <begin position="1"/>
        <end position="26"/>
    </location>
</feature>
<dbReference type="RefSeq" id="XP_023175016.1">
    <property type="nucleotide sequence ID" value="XM_023319248.2"/>
</dbReference>